<dbReference type="Proteomes" id="UP001519887">
    <property type="component" value="Unassembled WGS sequence"/>
</dbReference>
<name>A0ABS7CKK1_9BACL</name>
<dbReference type="EMBL" id="JAHZIK010002979">
    <property type="protein sequence ID" value="MBW7461468.1"/>
    <property type="molecule type" value="Genomic_DNA"/>
</dbReference>
<gene>
    <name evidence="2" type="ORF">K0U00_46175</name>
</gene>
<feature type="non-terminal residue" evidence="2">
    <location>
        <position position="190"/>
    </location>
</feature>
<dbReference type="Pfam" id="PF22422">
    <property type="entry name" value="MGH1-like_GH"/>
    <property type="match status" value="1"/>
</dbReference>
<organism evidence="2 3">
    <name type="scientific">Paenibacillus sepulcri</name>
    <dbReference type="NCBI Taxonomy" id="359917"/>
    <lineage>
        <taxon>Bacteria</taxon>
        <taxon>Bacillati</taxon>
        <taxon>Bacillota</taxon>
        <taxon>Bacilli</taxon>
        <taxon>Bacillales</taxon>
        <taxon>Paenibacillaceae</taxon>
        <taxon>Paenibacillus</taxon>
    </lineage>
</organism>
<feature type="non-terminal residue" evidence="2">
    <location>
        <position position="1"/>
    </location>
</feature>
<dbReference type="SUPFAM" id="SSF48208">
    <property type="entry name" value="Six-hairpin glycosidases"/>
    <property type="match status" value="1"/>
</dbReference>
<accession>A0ABS7CKK1</accession>
<comment type="caution">
    <text evidence="2">The sequence shown here is derived from an EMBL/GenBank/DDBJ whole genome shotgun (WGS) entry which is preliminary data.</text>
</comment>
<dbReference type="InterPro" id="IPR012341">
    <property type="entry name" value="6hp_glycosidase-like_sf"/>
</dbReference>
<proteinExistence type="predicted"/>
<protein>
    <recommendedName>
        <fullName evidence="1">Mannosylglycerate hydrolase MGH1-like glycoside hydrolase domain-containing protein</fullName>
    </recommendedName>
</protein>
<dbReference type="Gene3D" id="1.50.10.10">
    <property type="match status" value="1"/>
</dbReference>
<reference evidence="2 3" key="1">
    <citation type="submission" date="2021-07" db="EMBL/GenBank/DDBJ databases">
        <title>Paenibacillus radiodurans sp. nov., isolated from the southeastern edge of Tengger Desert.</title>
        <authorList>
            <person name="Zhang G."/>
        </authorList>
    </citation>
    <scope>NUCLEOTIDE SEQUENCE [LARGE SCALE GENOMIC DNA]</scope>
    <source>
        <strain evidence="2 3">CCM 7311</strain>
    </source>
</reference>
<evidence type="ECO:0000313" key="2">
    <source>
        <dbReference type="EMBL" id="MBW7461468.1"/>
    </source>
</evidence>
<evidence type="ECO:0000259" key="1">
    <source>
        <dbReference type="Pfam" id="PF22422"/>
    </source>
</evidence>
<feature type="domain" description="Mannosylglycerate hydrolase MGH1-like glycoside hydrolase" evidence="1">
    <location>
        <begin position="2"/>
        <end position="188"/>
    </location>
</feature>
<sequence>NREAMAALLPSLKAQLPAWSRAHGNDRDELMIEYRHTRTGKEYQPSYWYFHQFPRNPKDPATYTHVKRVDRTVYHYLNTLAVARLCEELEDPEAEEFHRRAEAIKSDILLKMWDEESAFFYDLHHETDEKALVKNIVGFYPAWAQIIDTDHDALIGHLFERGEFDTGCPFPSVSADCPAYSKDGGWMGHF</sequence>
<dbReference type="InterPro" id="IPR008928">
    <property type="entry name" value="6-hairpin_glycosidase_sf"/>
</dbReference>
<keyword evidence="3" id="KW-1185">Reference proteome</keyword>
<evidence type="ECO:0000313" key="3">
    <source>
        <dbReference type="Proteomes" id="UP001519887"/>
    </source>
</evidence>
<dbReference type="InterPro" id="IPR054491">
    <property type="entry name" value="MGH1-like_GH"/>
</dbReference>